<accession>A0A4P9Z0P8</accession>
<evidence type="ECO:0000313" key="1">
    <source>
        <dbReference type="EMBL" id="RKP24930.1"/>
    </source>
</evidence>
<gene>
    <name evidence="1" type="ORF">SYNPS1DRAFT_29327</name>
</gene>
<organism evidence="1 2">
    <name type="scientific">Syncephalis pseudoplumigaleata</name>
    <dbReference type="NCBI Taxonomy" id="1712513"/>
    <lineage>
        <taxon>Eukaryota</taxon>
        <taxon>Fungi</taxon>
        <taxon>Fungi incertae sedis</taxon>
        <taxon>Zoopagomycota</taxon>
        <taxon>Zoopagomycotina</taxon>
        <taxon>Zoopagomycetes</taxon>
        <taxon>Zoopagales</taxon>
        <taxon>Piptocephalidaceae</taxon>
        <taxon>Syncephalis</taxon>
    </lineage>
</organism>
<reference evidence="2" key="1">
    <citation type="journal article" date="2018" name="Nat. Microbiol.">
        <title>Leveraging single-cell genomics to expand the fungal tree of life.</title>
        <authorList>
            <person name="Ahrendt S.R."/>
            <person name="Quandt C.A."/>
            <person name="Ciobanu D."/>
            <person name="Clum A."/>
            <person name="Salamov A."/>
            <person name="Andreopoulos B."/>
            <person name="Cheng J.F."/>
            <person name="Woyke T."/>
            <person name="Pelin A."/>
            <person name="Henrissat B."/>
            <person name="Reynolds N.K."/>
            <person name="Benny G.L."/>
            <person name="Smith M.E."/>
            <person name="James T.Y."/>
            <person name="Grigoriev I.V."/>
        </authorList>
    </citation>
    <scope>NUCLEOTIDE SEQUENCE [LARGE SCALE GENOMIC DNA]</scope>
    <source>
        <strain evidence="2">Benny S71-1</strain>
    </source>
</reference>
<dbReference type="AlphaFoldDB" id="A0A4P9Z0P8"/>
<name>A0A4P9Z0P8_9FUNG</name>
<proteinExistence type="predicted"/>
<dbReference type="EMBL" id="KZ989967">
    <property type="protein sequence ID" value="RKP24930.1"/>
    <property type="molecule type" value="Genomic_DNA"/>
</dbReference>
<sequence>MAAGQDSLSTYCVQADPSDIDAAMEGWIVYGFTTANTAFYPGDYCLSIRWRVDGDRKACFYSAMLFRMDIEMIPEDDMDWHYLLDALHEHEHWRDTGIGMVCHYQFADDDARRLVLHANMFVEPMVVTRIELAEWTDADAKMVDVDKVQPMYPLSAREQLLLLNSQAAGDDDGAHGLTPASVNMTVQLTLENMHPTFSLQHGQLLVVDGQQVQRPPAVVPSGQSINGRFSISWAMPEYVGASIAPLACLLVYEVTLPDGKELADRPHLVVGWRVDGGSLTDQAASDHSTSRQFFARIIGDTLTQDIVEQWSHHLTTPSDPISVAQKDQSFIDLAGSGLMPANAQSKERRLLADGRILLTHASLTSVAVASSNDDDDDDPTAIPSVHLALKVQLSREASRASITGEWSLNASTAAALADQ</sequence>
<dbReference type="Proteomes" id="UP000278143">
    <property type="component" value="Unassembled WGS sequence"/>
</dbReference>
<evidence type="ECO:0000313" key="2">
    <source>
        <dbReference type="Proteomes" id="UP000278143"/>
    </source>
</evidence>
<keyword evidence="2" id="KW-1185">Reference proteome</keyword>
<protein>
    <submittedName>
        <fullName evidence="1">Uncharacterized protein</fullName>
    </submittedName>
</protein>